<dbReference type="EMBL" id="AKIJ01000003">
    <property type="protein sequence ID" value="KFG26135.1"/>
    <property type="molecule type" value="Genomic_DNA"/>
</dbReference>
<protein>
    <submittedName>
        <fullName evidence="4">Uncharacterized protein</fullName>
    </submittedName>
</protein>
<evidence type="ECO:0000256" key="2">
    <source>
        <dbReference type="SAM" id="Phobius"/>
    </source>
</evidence>
<reference evidence="4 5" key="1">
    <citation type="journal article" date="2014" name="Genome Announc.">
        <title>Genome Sequence of the Microsporidian Species Nematocida sp1 Strain ERTm6 (ATCC PRA-372).</title>
        <authorList>
            <person name="Bakowski M.A."/>
            <person name="Priest M."/>
            <person name="Young S."/>
            <person name="Cuomo C.A."/>
            <person name="Troemel E.R."/>
        </authorList>
    </citation>
    <scope>NUCLEOTIDE SEQUENCE [LARGE SCALE GENOMIC DNA]</scope>
    <source>
        <strain evidence="4 5">ERTm6</strain>
    </source>
</reference>
<feature type="signal peptide" evidence="3">
    <location>
        <begin position="1"/>
        <end position="23"/>
    </location>
</feature>
<dbReference type="RefSeq" id="XP_052904690.1">
    <property type="nucleotide sequence ID" value="XM_053048885.1"/>
</dbReference>
<name>A0A086J1W7_NEMA1</name>
<dbReference type="PROSITE" id="PS51257">
    <property type="entry name" value="PROKAR_LIPOPROTEIN"/>
    <property type="match status" value="1"/>
</dbReference>
<evidence type="ECO:0000313" key="4">
    <source>
        <dbReference type="EMBL" id="KFG26135.1"/>
    </source>
</evidence>
<gene>
    <name evidence="4" type="ORF">NESG_01250</name>
</gene>
<dbReference type="Proteomes" id="UP000054524">
    <property type="component" value="Unassembled WGS sequence"/>
</dbReference>
<evidence type="ECO:0000313" key="5">
    <source>
        <dbReference type="Proteomes" id="UP000054524"/>
    </source>
</evidence>
<evidence type="ECO:0000256" key="1">
    <source>
        <dbReference type="SAM" id="Coils"/>
    </source>
</evidence>
<sequence>MKSAHTFVLLLCYGYLASFSCKAATENQSAAPQINSSLQTKASSIYNENVNLREKYKKERESSLVISDGLVSEAEKIIASTCSFADANMQLIKKGSAAEASRQRLSGFKSKLTKSSSNKKPYDEFMKTAASKVAEIGKKQKTQWEEIKKVFDEEDNKGFITRLKSGKENYTSNTVSDEEKKVAEEYTKFIETIKQGLVTKELRVEEAGDINAYLSKFEKYTKDSTEEHSKKKESFKEMINFSLLREKIKAILSHININSTTGINTTGFAHSTLFTESALMKKALDMDEASLKNESSLYDIYTIISYMKTHITIRDFSSNKILLKDSSLEEISSLVEKKFSALQEEIEDLKNSEAIQKDKIPEGFSDNLDLLKEYIVKVLDALNRTISEKTLSSPVTENNTLLKELSNSQQTKLDMHIEEQLDTDIAKWFGFQEEEGSVIGYVAGTIFSGLKGIAYSPVTIAKGASKMIFNTEWMNVMGLKVESAETERKTNLAELEKAVRSIKKMTISIPSLLLSDPEKIKSLMESAVSVSNLVTSAAYSIKMHNLMKDQAVKEKAEVFSSYVAECLEKIQMDKSECSILNPSKSKNLAGITQISFITSEKKAKTVINHLKELSQEFFKAAKGVIFLFSEEEKKVLEKSEQEMETIKTEELKPARSLDLEMQTHKSIRSSIDGLVAEIESISEIKTARQTLKIHKNLLAVSHAINLLHFYTSKDAKKFTEALEAYSSSDVVKEIEELKKKEESVKAARSASVMCEHIIISLGQEIPSVLSAITGKTYAKAEVLSAGDSSDSTPVMSTTKSGISGRKGKFIIGFLLLAVIAAAVGAFFFVKKGKQSRLLE</sequence>
<accession>A0A086J1W7</accession>
<keyword evidence="1" id="KW-0175">Coiled coil</keyword>
<keyword evidence="2" id="KW-0812">Transmembrane</keyword>
<evidence type="ECO:0000256" key="3">
    <source>
        <dbReference type="SAM" id="SignalP"/>
    </source>
</evidence>
<organism evidence="4 5">
    <name type="scientific">Nematocida ausubeli (strain ATCC PRA-371 / ERTm2)</name>
    <name type="common">Nematode killer fungus</name>
    <dbReference type="NCBI Taxonomy" id="1913371"/>
    <lineage>
        <taxon>Eukaryota</taxon>
        <taxon>Fungi</taxon>
        <taxon>Fungi incertae sedis</taxon>
        <taxon>Microsporidia</taxon>
        <taxon>Nematocida</taxon>
    </lineage>
</organism>
<proteinExistence type="predicted"/>
<dbReference type="GeneID" id="77676223"/>
<dbReference type="AlphaFoldDB" id="A0A086J1W7"/>
<feature type="transmembrane region" description="Helical" evidence="2">
    <location>
        <begin position="809"/>
        <end position="829"/>
    </location>
</feature>
<keyword evidence="5" id="KW-1185">Reference proteome</keyword>
<feature type="chain" id="PRO_5001807814" evidence="3">
    <location>
        <begin position="24"/>
        <end position="839"/>
    </location>
</feature>
<keyword evidence="3" id="KW-0732">Signal</keyword>
<feature type="coiled-coil region" evidence="1">
    <location>
        <begin position="332"/>
        <end position="359"/>
    </location>
</feature>
<keyword evidence="2" id="KW-0472">Membrane</keyword>
<keyword evidence="2" id="KW-1133">Transmembrane helix</keyword>
<comment type="caution">
    <text evidence="4">The sequence shown here is derived from an EMBL/GenBank/DDBJ whole genome shotgun (WGS) entry which is preliminary data.</text>
</comment>
<dbReference type="HOGENOM" id="CLU_338911_0_0_1"/>